<feature type="signal peptide" evidence="5">
    <location>
        <begin position="1"/>
        <end position="24"/>
    </location>
</feature>
<proteinExistence type="inferred from homology"/>
<dbReference type="EMBL" id="JAYERP010000001">
    <property type="protein sequence ID" value="MEA3570717.1"/>
    <property type="molecule type" value="Genomic_DNA"/>
</dbReference>
<keyword evidence="5" id="KW-0732">Signal</keyword>
<keyword evidence="2" id="KW-0645">Protease</keyword>
<comment type="similarity">
    <text evidence="1">Belongs to the peptidase C40 family.</text>
</comment>
<keyword evidence="3" id="KW-0378">Hydrolase</keyword>
<evidence type="ECO:0000313" key="8">
    <source>
        <dbReference type="Proteomes" id="UP001292216"/>
    </source>
</evidence>
<reference evidence="7 8" key="1">
    <citation type="submission" date="2023-12" db="EMBL/GenBank/DDBJ databases">
        <title>Whole genome sequencing of Paenibacillus phoenicis isolated from the Phoenix Mars Lander spacecraft assembly facility.</title>
        <authorList>
            <person name="Garcia A."/>
            <person name="Venkateswaran K."/>
        </authorList>
    </citation>
    <scope>NUCLEOTIDE SEQUENCE [LARGE SCALE GENOMIC DNA]</scope>
    <source>
        <strain evidence="7 8">3PO2SA</strain>
    </source>
</reference>
<evidence type="ECO:0000256" key="4">
    <source>
        <dbReference type="ARBA" id="ARBA00022807"/>
    </source>
</evidence>
<protein>
    <submittedName>
        <fullName evidence="7">C40 family peptidase</fullName>
    </submittedName>
</protein>
<dbReference type="Pfam" id="PF00877">
    <property type="entry name" value="NLPC_P60"/>
    <property type="match status" value="1"/>
</dbReference>
<accession>A0ABU5PLL5</accession>
<evidence type="ECO:0000256" key="3">
    <source>
        <dbReference type="ARBA" id="ARBA00022801"/>
    </source>
</evidence>
<feature type="domain" description="NlpC/P60" evidence="6">
    <location>
        <begin position="22"/>
        <end position="144"/>
    </location>
</feature>
<evidence type="ECO:0000256" key="1">
    <source>
        <dbReference type="ARBA" id="ARBA00007074"/>
    </source>
</evidence>
<dbReference type="RefSeq" id="WP_323077435.1">
    <property type="nucleotide sequence ID" value="NZ_CBCSKM010000018.1"/>
</dbReference>
<dbReference type="Gene3D" id="3.90.1720.10">
    <property type="entry name" value="endopeptidase domain like (from Nostoc punctiforme)"/>
    <property type="match status" value="1"/>
</dbReference>
<feature type="chain" id="PRO_5045805629" evidence="5">
    <location>
        <begin position="25"/>
        <end position="155"/>
    </location>
</feature>
<gene>
    <name evidence="7" type="ORF">U9M73_11970</name>
</gene>
<name>A0ABU5PLL5_9BACL</name>
<dbReference type="PROSITE" id="PS51935">
    <property type="entry name" value="NLPC_P60"/>
    <property type="match status" value="1"/>
</dbReference>
<dbReference type="InterPro" id="IPR000064">
    <property type="entry name" value="NLP_P60_dom"/>
</dbReference>
<organism evidence="7 8">
    <name type="scientific">Paenibacillus phoenicis</name>
    <dbReference type="NCBI Taxonomy" id="554117"/>
    <lineage>
        <taxon>Bacteria</taxon>
        <taxon>Bacillati</taxon>
        <taxon>Bacillota</taxon>
        <taxon>Bacilli</taxon>
        <taxon>Bacillales</taxon>
        <taxon>Paenibacillaceae</taxon>
        <taxon>Paenibacillus</taxon>
    </lineage>
</organism>
<evidence type="ECO:0000256" key="5">
    <source>
        <dbReference type="SAM" id="SignalP"/>
    </source>
</evidence>
<dbReference type="InterPro" id="IPR038765">
    <property type="entry name" value="Papain-like_cys_pep_sf"/>
</dbReference>
<evidence type="ECO:0000259" key="6">
    <source>
        <dbReference type="PROSITE" id="PS51935"/>
    </source>
</evidence>
<keyword evidence="8" id="KW-1185">Reference proteome</keyword>
<evidence type="ECO:0000313" key="7">
    <source>
        <dbReference type="EMBL" id="MEA3570717.1"/>
    </source>
</evidence>
<dbReference type="InterPro" id="IPR051202">
    <property type="entry name" value="Peptidase_C40"/>
</dbReference>
<sequence>MKKIIGSILFLTLLTVFNAGSVFASESALQSEVDQVLGTPYLYGGTTTEGFDCSGFIQYVFKQVDVDLPRTTKLQAKEGVKVEKKNLRSGDLVFFNTDGTGISHAGIYMGNGLFSHSSASKGVQISKLSEDYYVERYVTARRILSDDEYYKITKE</sequence>
<dbReference type="PANTHER" id="PTHR47053">
    <property type="entry name" value="MUREIN DD-ENDOPEPTIDASE MEPH-RELATED"/>
    <property type="match status" value="1"/>
</dbReference>
<dbReference type="Proteomes" id="UP001292216">
    <property type="component" value="Unassembled WGS sequence"/>
</dbReference>
<evidence type="ECO:0000256" key="2">
    <source>
        <dbReference type="ARBA" id="ARBA00022670"/>
    </source>
</evidence>
<keyword evidence="4" id="KW-0788">Thiol protease</keyword>
<dbReference type="SUPFAM" id="SSF54001">
    <property type="entry name" value="Cysteine proteinases"/>
    <property type="match status" value="1"/>
</dbReference>
<comment type="caution">
    <text evidence="7">The sequence shown here is derived from an EMBL/GenBank/DDBJ whole genome shotgun (WGS) entry which is preliminary data.</text>
</comment>
<dbReference type="PANTHER" id="PTHR47053:SF1">
    <property type="entry name" value="MUREIN DD-ENDOPEPTIDASE MEPH-RELATED"/>
    <property type="match status" value="1"/>
</dbReference>